<keyword evidence="1" id="KW-1133">Transmembrane helix</keyword>
<organism evidence="2 3">
    <name type="scientific">Serratia phage Muldoon</name>
    <dbReference type="NCBI Taxonomy" id="2601678"/>
    <lineage>
        <taxon>Viruses</taxon>
        <taxon>Duplodnaviria</taxon>
        <taxon>Heunggongvirae</taxon>
        <taxon>Uroviricota</taxon>
        <taxon>Caudoviricetes</taxon>
        <taxon>Muldoonvirus</taxon>
        <taxon>Muldoonvirus muldoon</taxon>
    </lineage>
</organism>
<accession>A0A5P8PH57</accession>
<evidence type="ECO:0000256" key="1">
    <source>
        <dbReference type="SAM" id="Phobius"/>
    </source>
</evidence>
<keyword evidence="3" id="KW-1185">Reference proteome</keyword>
<dbReference type="Proteomes" id="UP000326777">
    <property type="component" value="Genome"/>
</dbReference>
<name>A0A5P8PH57_9CAUD</name>
<keyword evidence="1" id="KW-0812">Transmembrane</keyword>
<dbReference type="EMBL" id="MN095771">
    <property type="protein sequence ID" value="QFR56058.1"/>
    <property type="molecule type" value="Genomic_DNA"/>
</dbReference>
<reference evidence="3" key="1">
    <citation type="submission" date="2019-06" db="EMBL/GenBank/DDBJ databases">
        <title>Complete genome sequence of Serratia marcescens phage Muldoon.</title>
        <authorList>
            <person name="Campbell S."/>
            <person name="Atkinson C."/>
            <person name="Moreland R."/>
            <person name="Liu M."/>
            <person name="Ramsey J."/>
            <person name="Leavitt J."/>
        </authorList>
    </citation>
    <scope>NUCLEOTIDE SEQUENCE [LARGE SCALE GENOMIC DNA]</scope>
</reference>
<proteinExistence type="predicted"/>
<sequence>MSAEFWSIVRIVVITAAIILIAATAMPDHGNNELKCQQLAQKLESEHHYVDGNCFIKGYGKIKRSNL</sequence>
<gene>
    <name evidence="2" type="ORF">CPT_Muldoon_103</name>
</gene>
<protein>
    <submittedName>
        <fullName evidence="2">Uncharacterized protein</fullName>
    </submittedName>
</protein>
<evidence type="ECO:0000313" key="2">
    <source>
        <dbReference type="EMBL" id="QFR56058.1"/>
    </source>
</evidence>
<feature type="transmembrane region" description="Helical" evidence="1">
    <location>
        <begin position="6"/>
        <end position="25"/>
    </location>
</feature>
<evidence type="ECO:0000313" key="3">
    <source>
        <dbReference type="Proteomes" id="UP000326777"/>
    </source>
</evidence>
<keyword evidence="1" id="KW-0472">Membrane</keyword>